<evidence type="ECO:0000259" key="1">
    <source>
        <dbReference type="SMART" id="SM00327"/>
    </source>
</evidence>
<feature type="domain" description="VWFA" evidence="1">
    <location>
        <begin position="216"/>
        <end position="375"/>
    </location>
</feature>
<dbReference type="SMART" id="SM00327">
    <property type="entry name" value="VWA"/>
    <property type="match status" value="1"/>
</dbReference>
<proteinExistence type="predicted"/>
<dbReference type="RefSeq" id="WP_261693991.1">
    <property type="nucleotide sequence ID" value="NZ_CP104694.1"/>
</dbReference>
<protein>
    <submittedName>
        <fullName evidence="2">VWA domain-containing protein</fullName>
    </submittedName>
</protein>
<dbReference type="PANTHER" id="PTHR30634:SF16">
    <property type="entry name" value="OUTER-MEMBRANE LIPOPROTEIN LOLB"/>
    <property type="match status" value="1"/>
</dbReference>
<gene>
    <name evidence="2" type="ORF">N4264_20015</name>
</gene>
<dbReference type="Pfam" id="PF05762">
    <property type="entry name" value="VWA_CoxE"/>
    <property type="match status" value="1"/>
</dbReference>
<dbReference type="InterPro" id="IPR008912">
    <property type="entry name" value="Uncharacterised_CoxE"/>
</dbReference>
<reference evidence="2" key="1">
    <citation type="submission" date="2022-09" db="EMBL/GenBank/DDBJ databases">
        <title>Tahibacter sp. nov., isolated from a fresh water.</title>
        <authorList>
            <person name="Baek J.H."/>
            <person name="Lee J.K."/>
            <person name="Kim J.M."/>
            <person name="Jeon C.O."/>
        </authorList>
    </citation>
    <scope>NUCLEOTIDE SEQUENCE</scope>
    <source>
        <strain evidence="2">W38</strain>
    </source>
</reference>
<dbReference type="InterPro" id="IPR002035">
    <property type="entry name" value="VWF_A"/>
</dbReference>
<dbReference type="SUPFAM" id="SSF53300">
    <property type="entry name" value="vWA-like"/>
    <property type="match status" value="1"/>
</dbReference>
<dbReference type="InterPro" id="IPR050458">
    <property type="entry name" value="LolB"/>
</dbReference>
<accession>A0ABY6BF85</accession>
<evidence type="ECO:0000313" key="2">
    <source>
        <dbReference type="EMBL" id="UXI67015.1"/>
    </source>
</evidence>
<keyword evidence="3" id="KW-1185">Reference proteome</keyword>
<dbReference type="EMBL" id="CP104694">
    <property type="protein sequence ID" value="UXI67015.1"/>
    <property type="molecule type" value="Genomic_DNA"/>
</dbReference>
<name>A0ABY6BF85_9GAMM</name>
<dbReference type="Gene3D" id="3.40.50.410">
    <property type="entry name" value="von Willebrand factor, type A domain"/>
    <property type="match status" value="1"/>
</dbReference>
<sequence length="384" mass="42711">MTTITLTPLERWRLLLGESAERTLGGSGLSVTVQSMDRALEWLYGRDTQGDDRDVMSRERSADLGASALAVPEWINQVHSLFPRETIERLERDAVEHYKINELVTSPEVLKRVQPSQALLEAVMRTRHLMNPQVLAMARDLVAAVVRQLIEALAVELQQAFSGVRNRRQHTRFANARNFDAAATLRANLKHYDIRQRRLVIERALFNRRSTRHLERWQIILVVDQSGSMLPSVIHSAVTAACLSGLPGIDTHLLAFDTEVVDLTDERNDPVELLMKVQLGGGTDIQKAMRYAAERIDAPRRAIVVLISDFYEGASPHLLPRIVRELCAQGTRVLGLAALDQEAVPAYDREMAATLVAAGAEIGAMTPGQLARWLAEKLKGGRAG</sequence>
<dbReference type="PANTHER" id="PTHR30634">
    <property type="entry name" value="OUTER MEMBRANE LOLAB LIPOPROTEIN INSERTION APPARATUS"/>
    <property type="match status" value="1"/>
</dbReference>
<organism evidence="2 3">
    <name type="scientific">Tahibacter amnicola</name>
    <dbReference type="NCBI Taxonomy" id="2976241"/>
    <lineage>
        <taxon>Bacteria</taxon>
        <taxon>Pseudomonadati</taxon>
        <taxon>Pseudomonadota</taxon>
        <taxon>Gammaproteobacteria</taxon>
        <taxon>Lysobacterales</taxon>
        <taxon>Rhodanobacteraceae</taxon>
        <taxon>Tahibacter</taxon>
    </lineage>
</organism>
<dbReference type="InterPro" id="IPR036465">
    <property type="entry name" value="vWFA_dom_sf"/>
</dbReference>
<evidence type="ECO:0000313" key="3">
    <source>
        <dbReference type="Proteomes" id="UP001064632"/>
    </source>
</evidence>
<dbReference type="Proteomes" id="UP001064632">
    <property type="component" value="Chromosome"/>
</dbReference>